<dbReference type="EMBL" id="JYIZ01000057">
    <property type="protein sequence ID" value="KJL37617.1"/>
    <property type="molecule type" value="Genomic_DNA"/>
</dbReference>
<sequence length="271" mass="28278">MTTPPGWYDDGHGAMRWWDGAQWTEHVATPEPAAAEASADPADPAAALGLPPELQPDLDPANALAVGTPPPSGIPNYPGYAPTGYAGEGAFVAATEPKKSKLWIVWVVVGVVLLGIVIAAAVLIPLLILGATTSSSGGSAPPSVEEVSPGSAEESAAVDAVDLYDEAWQNGDCDLLAEATTDSFLAASGWEECTTFESQAQTFMGAVDEYEVTVTAILGGDTSIDVTTSETYVSLYDEDGNTLDSPQPYEEVYTYTVVADEDGTWAIDEIQ</sequence>
<dbReference type="Proteomes" id="UP000033956">
    <property type="component" value="Unassembled WGS sequence"/>
</dbReference>
<evidence type="ECO:0000313" key="4">
    <source>
        <dbReference type="Proteomes" id="UP000033956"/>
    </source>
</evidence>
<dbReference type="SUPFAM" id="SSF54427">
    <property type="entry name" value="NTF2-like"/>
    <property type="match status" value="1"/>
</dbReference>
<accession>A0A0M2GVR0</accession>
<evidence type="ECO:0000259" key="2">
    <source>
        <dbReference type="Pfam" id="PF10708"/>
    </source>
</evidence>
<dbReference type="PATRIC" id="fig|92835.4.peg.3412"/>
<proteinExistence type="predicted"/>
<dbReference type="Pfam" id="PF10708">
    <property type="entry name" value="DUF2510"/>
    <property type="match status" value="1"/>
</dbReference>
<feature type="transmembrane region" description="Helical" evidence="1">
    <location>
        <begin position="103"/>
        <end position="129"/>
    </location>
</feature>
<dbReference type="STRING" id="92835.RS81_03374"/>
<dbReference type="AlphaFoldDB" id="A0A0M2GVR0"/>
<name>A0A0M2GVR0_9MICO</name>
<dbReference type="RefSeq" id="WP_045277246.1">
    <property type="nucleotide sequence ID" value="NZ_BAAAUP010000002.1"/>
</dbReference>
<organism evidence="3 4">
    <name type="scientific">Microbacterium terrae</name>
    <dbReference type="NCBI Taxonomy" id="69369"/>
    <lineage>
        <taxon>Bacteria</taxon>
        <taxon>Bacillati</taxon>
        <taxon>Actinomycetota</taxon>
        <taxon>Actinomycetes</taxon>
        <taxon>Micrococcales</taxon>
        <taxon>Microbacteriaceae</taxon>
        <taxon>Microbacterium</taxon>
    </lineage>
</organism>
<keyword evidence="1" id="KW-0812">Transmembrane</keyword>
<comment type="caution">
    <text evidence="3">The sequence shown here is derived from an EMBL/GenBank/DDBJ whole genome shotgun (WGS) entry which is preliminary data.</text>
</comment>
<evidence type="ECO:0000313" key="3">
    <source>
        <dbReference type="EMBL" id="KJL37617.1"/>
    </source>
</evidence>
<keyword evidence="4" id="KW-1185">Reference proteome</keyword>
<dbReference type="OrthoDB" id="5065474at2"/>
<dbReference type="InterPro" id="IPR032710">
    <property type="entry name" value="NTF2-like_dom_sf"/>
</dbReference>
<feature type="domain" description="DUF2510" evidence="2">
    <location>
        <begin position="5"/>
        <end position="35"/>
    </location>
</feature>
<dbReference type="InterPro" id="IPR018929">
    <property type="entry name" value="DUF2510"/>
</dbReference>
<evidence type="ECO:0000256" key="1">
    <source>
        <dbReference type="SAM" id="Phobius"/>
    </source>
</evidence>
<keyword evidence="1" id="KW-1133">Transmembrane helix</keyword>
<keyword evidence="1" id="KW-0472">Membrane</keyword>
<protein>
    <recommendedName>
        <fullName evidence="2">DUF2510 domain-containing protein</fullName>
    </recommendedName>
</protein>
<gene>
    <name evidence="3" type="ORF">RS81_03374</name>
</gene>
<reference evidence="3 4" key="1">
    <citation type="submission" date="2015-02" db="EMBL/GenBank/DDBJ databases">
        <title>Draft genome sequences of ten Microbacterium spp. with emphasis on heavy metal contaminated environments.</title>
        <authorList>
            <person name="Corretto E."/>
        </authorList>
    </citation>
    <scope>NUCLEOTIDE SEQUENCE [LARGE SCALE GENOMIC DNA]</scope>
    <source>
        <strain evidence="3 4">DSM 12510</strain>
    </source>
</reference>